<keyword evidence="2" id="KW-0560">Oxidoreductase</keyword>
<dbReference type="Pfam" id="PF13561">
    <property type="entry name" value="adh_short_C2"/>
    <property type="match status" value="1"/>
</dbReference>
<name>A0A375A9L5_9GAMM</name>
<dbReference type="GO" id="GO:0004316">
    <property type="term" value="F:3-oxoacyl-[acyl-carrier-protein] reductase (NADPH) activity"/>
    <property type="evidence" value="ECO:0007669"/>
    <property type="project" value="UniProtKB-EC"/>
</dbReference>
<dbReference type="AlphaFoldDB" id="A0A375A9L5"/>
<dbReference type="InterPro" id="IPR036291">
    <property type="entry name" value="NAD(P)-bd_dom_sf"/>
</dbReference>
<dbReference type="PRINTS" id="PR00081">
    <property type="entry name" value="GDHRDH"/>
</dbReference>
<comment type="similarity">
    <text evidence="1">Belongs to the short-chain dehydrogenases/reductases (SDR) family.</text>
</comment>
<protein>
    <submittedName>
        <fullName evidence="2">3-oxoacyl-[acyl-carrier protein] reductase</fullName>
        <ecNumber evidence="2">1.1.1.100</ecNumber>
    </submittedName>
</protein>
<dbReference type="Gene3D" id="3.40.50.720">
    <property type="entry name" value="NAD(P)-binding Rossmann-like Domain"/>
    <property type="match status" value="1"/>
</dbReference>
<organism evidence="2 3">
    <name type="scientific">Dickeya aquatica</name>
    <dbReference type="NCBI Taxonomy" id="1401087"/>
    <lineage>
        <taxon>Bacteria</taxon>
        <taxon>Pseudomonadati</taxon>
        <taxon>Pseudomonadota</taxon>
        <taxon>Gammaproteobacteria</taxon>
        <taxon>Enterobacterales</taxon>
        <taxon>Pectobacteriaceae</taxon>
        <taxon>Dickeya</taxon>
    </lineage>
</organism>
<dbReference type="EC" id="1.1.1.100" evidence="2"/>
<dbReference type="Proteomes" id="UP000294820">
    <property type="component" value="Chromosome 1"/>
</dbReference>
<sequence length="173" mass="18447">MANVSKITTTLHGLVNVIGGGRPCNIRDLDLDDWDFSLALNLTAPFHCLQLALPLLERAKGSVINFSSVAAYTGGAFGPHYASVKSGILGLTRSAARELGPYGIRVNAISPGPVDTEMTHSLPAEVLKKIIDETPLRRMVTTSEIASAVNYFLDEATSTTGQSLVIDGGRFFN</sequence>
<dbReference type="SUPFAM" id="SSF51735">
    <property type="entry name" value="NAD(P)-binding Rossmann-fold domains"/>
    <property type="match status" value="1"/>
</dbReference>
<dbReference type="EMBL" id="LT615367">
    <property type="protein sequence ID" value="SLM62743.1"/>
    <property type="molecule type" value="Genomic_DNA"/>
</dbReference>
<evidence type="ECO:0000313" key="3">
    <source>
        <dbReference type="Proteomes" id="UP000294820"/>
    </source>
</evidence>
<dbReference type="InterPro" id="IPR050259">
    <property type="entry name" value="SDR"/>
</dbReference>
<dbReference type="PRINTS" id="PR00080">
    <property type="entry name" value="SDRFAMILY"/>
</dbReference>
<dbReference type="PANTHER" id="PTHR42879:SF2">
    <property type="entry name" value="3-OXOACYL-[ACYL-CARRIER-PROTEIN] REDUCTASE FABG"/>
    <property type="match status" value="1"/>
</dbReference>
<reference evidence="2 3" key="1">
    <citation type="submission" date="2016-09" db="EMBL/GenBank/DDBJ databases">
        <authorList>
            <person name="Reverchon S."/>
            <person name="Nasser W."/>
            <person name="Leonard S."/>
            <person name="Brochier C."/>
            <person name="Duprey A."/>
        </authorList>
    </citation>
    <scope>NUCLEOTIDE SEQUENCE [LARGE SCALE GENOMIC DNA]</scope>
    <source>
        <strain evidence="2 3">174/2</strain>
    </source>
</reference>
<gene>
    <name evidence="2" type="ORF">DAQ1742_01806</name>
</gene>
<dbReference type="KEGG" id="daq:DAQ1742_01806"/>
<accession>A0A375A9L5</accession>
<evidence type="ECO:0000313" key="2">
    <source>
        <dbReference type="EMBL" id="SLM62743.1"/>
    </source>
</evidence>
<dbReference type="PANTHER" id="PTHR42879">
    <property type="entry name" value="3-OXOACYL-(ACYL-CARRIER-PROTEIN) REDUCTASE"/>
    <property type="match status" value="1"/>
</dbReference>
<evidence type="ECO:0000256" key="1">
    <source>
        <dbReference type="ARBA" id="ARBA00006484"/>
    </source>
</evidence>
<dbReference type="InterPro" id="IPR002347">
    <property type="entry name" value="SDR_fam"/>
</dbReference>
<keyword evidence="3" id="KW-1185">Reference proteome</keyword>
<proteinExistence type="inferred from homology"/>
<dbReference type="CDD" id="cd05233">
    <property type="entry name" value="SDR_c"/>
    <property type="match status" value="1"/>
</dbReference>